<keyword evidence="1" id="KW-0808">Transferase</keyword>
<dbReference type="EC" id="2.3.1.-" evidence="1"/>
<dbReference type="Proteomes" id="UP000607311">
    <property type="component" value="Unassembled WGS sequence"/>
</dbReference>
<keyword evidence="1" id="KW-0012">Acyltransferase</keyword>
<organism evidence="2 3">
    <name type="scientific">Micromonospora sediminimaris</name>
    <dbReference type="NCBI Taxonomy" id="547162"/>
    <lineage>
        <taxon>Bacteria</taxon>
        <taxon>Bacillati</taxon>
        <taxon>Actinomycetota</taxon>
        <taxon>Actinomycetes</taxon>
        <taxon>Micromonosporales</taxon>
        <taxon>Micromonosporaceae</taxon>
        <taxon>Micromonospora</taxon>
    </lineage>
</organism>
<evidence type="ECO:0000313" key="3">
    <source>
        <dbReference type="Proteomes" id="UP000607311"/>
    </source>
</evidence>
<comment type="catalytic activity">
    <reaction evidence="1">
        <text>a 2-deoxystreptamine antibiotic + acetyl-CoA = an N(3)-acetyl-2-deoxystreptamine antibiotic + CoA + H(+)</text>
        <dbReference type="Rhea" id="RHEA:12665"/>
        <dbReference type="ChEBI" id="CHEBI:15378"/>
        <dbReference type="ChEBI" id="CHEBI:57287"/>
        <dbReference type="ChEBI" id="CHEBI:57288"/>
        <dbReference type="ChEBI" id="CHEBI:57921"/>
        <dbReference type="ChEBI" id="CHEBI:77452"/>
        <dbReference type="EC" id="2.3.1.81"/>
    </reaction>
</comment>
<comment type="caution">
    <text evidence="2">The sequence shown here is derived from an EMBL/GenBank/DDBJ whole genome shotgun (WGS) entry which is preliminary data.</text>
</comment>
<evidence type="ECO:0000313" key="2">
    <source>
        <dbReference type="EMBL" id="GIJ32611.1"/>
    </source>
</evidence>
<dbReference type="SUPFAM" id="SSF110710">
    <property type="entry name" value="TTHA0583/YokD-like"/>
    <property type="match status" value="1"/>
</dbReference>
<dbReference type="GO" id="GO:0046353">
    <property type="term" value="F:aminoglycoside 3-N-acetyltransferase activity"/>
    <property type="evidence" value="ECO:0007669"/>
    <property type="project" value="UniProtKB-EC"/>
</dbReference>
<dbReference type="Pfam" id="PF02522">
    <property type="entry name" value="Antibiotic_NAT"/>
    <property type="match status" value="1"/>
</dbReference>
<sequence>MSATLVTDESDFDQVGDAFESTGGARIGRAGAAECRLMRQRALVGFAVDWLGANRTPR</sequence>
<keyword evidence="3" id="KW-1185">Reference proteome</keyword>
<keyword evidence="1" id="KW-0046">Antibiotic resistance</keyword>
<name>A0A9W5UPE1_9ACTN</name>
<dbReference type="RefSeq" id="WP_170863499.1">
    <property type="nucleotide sequence ID" value="NZ_BOPD01000010.1"/>
</dbReference>
<gene>
    <name evidence="2" type="ORF">Vse01_17590</name>
</gene>
<evidence type="ECO:0000256" key="1">
    <source>
        <dbReference type="RuleBase" id="RU365031"/>
    </source>
</evidence>
<proteinExistence type="inferred from homology"/>
<comment type="similarity">
    <text evidence="1">Belongs to the antibiotic N-acetyltransferase family.</text>
</comment>
<dbReference type="InterPro" id="IPR028345">
    <property type="entry name" value="Antibiotic_NAT-like"/>
</dbReference>
<protein>
    <recommendedName>
        <fullName evidence="1">Aminoglycoside N(3)-acetyltransferase</fullName>
        <ecNumber evidence="1">2.3.1.-</ecNumber>
    </recommendedName>
</protein>
<dbReference type="InterPro" id="IPR003679">
    <property type="entry name" value="Amioglycoside_AcTrfase"/>
</dbReference>
<dbReference type="EMBL" id="BOPD01000010">
    <property type="protein sequence ID" value="GIJ32611.1"/>
    <property type="molecule type" value="Genomic_DNA"/>
</dbReference>
<dbReference type="AlphaFoldDB" id="A0A9W5UPE1"/>
<reference evidence="2" key="1">
    <citation type="submission" date="2021-01" db="EMBL/GenBank/DDBJ databases">
        <title>Whole genome shotgun sequence of Verrucosispora sediminis NBRC 107745.</title>
        <authorList>
            <person name="Komaki H."/>
            <person name="Tamura T."/>
        </authorList>
    </citation>
    <scope>NUCLEOTIDE SEQUENCE</scope>
    <source>
        <strain evidence="2">NBRC 107745</strain>
    </source>
</reference>
<dbReference type="GO" id="GO:0046677">
    <property type="term" value="P:response to antibiotic"/>
    <property type="evidence" value="ECO:0007669"/>
    <property type="project" value="UniProtKB-KW"/>
</dbReference>
<accession>A0A9W5UPE1</accession>